<keyword evidence="3" id="KW-1185">Reference proteome</keyword>
<name>A0A502CK41_9SPHN</name>
<feature type="transmembrane region" description="Helical" evidence="1">
    <location>
        <begin position="12"/>
        <end position="31"/>
    </location>
</feature>
<accession>A0A502CK41</accession>
<keyword evidence="1" id="KW-1133">Transmembrane helix</keyword>
<dbReference type="EMBL" id="RCZK01000004">
    <property type="protein sequence ID" value="TPG13014.1"/>
    <property type="molecule type" value="Genomic_DNA"/>
</dbReference>
<dbReference type="AlphaFoldDB" id="A0A502CK41"/>
<proteinExistence type="predicted"/>
<comment type="caution">
    <text evidence="2">The sequence shown here is derived from an EMBL/GenBank/DDBJ whole genome shotgun (WGS) entry which is preliminary data.</text>
</comment>
<dbReference type="Proteomes" id="UP000318413">
    <property type="component" value="Unassembled WGS sequence"/>
</dbReference>
<sequence length="67" mass="7208">MRGIDPAALRWWIAAAAALAVAVLAGVADWRRKRRVDLDRIGVVDWPTVQMLGLIVAAMLGTIALNA</sequence>
<organism evidence="2 3">
    <name type="scientific">Sphingomonas oligophenolica</name>
    <dbReference type="NCBI Taxonomy" id="301154"/>
    <lineage>
        <taxon>Bacteria</taxon>
        <taxon>Pseudomonadati</taxon>
        <taxon>Pseudomonadota</taxon>
        <taxon>Alphaproteobacteria</taxon>
        <taxon>Sphingomonadales</taxon>
        <taxon>Sphingomonadaceae</taxon>
        <taxon>Sphingomonas</taxon>
    </lineage>
</organism>
<keyword evidence="1" id="KW-0812">Transmembrane</keyword>
<keyword evidence="1" id="KW-0472">Membrane</keyword>
<evidence type="ECO:0000313" key="3">
    <source>
        <dbReference type="Proteomes" id="UP000318413"/>
    </source>
</evidence>
<reference evidence="2 3" key="1">
    <citation type="journal article" date="2019" name="Environ. Microbiol.">
        <title>Species interactions and distinct microbial communities in high Arctic permafrost affected cryosols are associated with the CH4 and CO2 gas fluxes.</title>
        <authorList>
            <person name="Altshuler I."/>
            <person name="Hamel J."/>
            <person name="Turney S."/>
            <person name="Magnuson E."/>
            <person name="Levesque R."/>
            <person name="Greer C."/>
            <person name="Whyte L.G."/>
        </authorList>
    </citation>
    <scope>NUCLEOTIDE SEQUENCE [LARGE SCALE GENOMIC DNA]</scope>
    <source>
        <strain evidence="2 3">S5.1</strain>
    </source>
</reference>
<evidence type="ECO:0000256" key="1">
    <source>
        <dbReference type="SAM" id="Phobius"/>
    </source>
</evidence>
<dbReference type="OrthoDB" id="7582734at2"/>
<protein>
    <submittedName>
        <fullName evidence="2">Uncharacterized protein</fullName>
    </submittedName>
</protein>
<evidence type="ECO:0000313" key="2">
    <source>
        <dbReference type="EMBL" id="TPG13014.1"/>
    </source>
</evidence>
<gene>
    <name evidence="2" type="ORF">EAH84_06205</name>
</gene>
<feature type="transmembrane region" description="Helical" evidence="1">
    <location>
        <begin position="43"/>
        <end position="65"/>
    </location>
</feature>
<dbReference type="RefSeq" id="WP_140869394.1">
    <property type="nucleotide sequence ID" value="NZ_RCZK01000004.1"/>
</dbReference>